<proteinExistence type="predicted"/>
<evidence type="ECO:0000313" key="2">
    <source>
        <dbReference type="Proteomes" id="UP000831701"/>
    </source>
</evidence>
<keyword evidence="2" id="KW-1185">Reference proteome</keyword>
<dbReference type="Proteomes" id="UP000831701">
    <property type="component" value="Chromosome 19"/>
</dbReference>
<reference evidence="1" key="1">
    <citation type="submission" date="2022-04" db="EMBL/GenBank/DDBJ databases">
        <title>Jade perch genome.</title>
        <authorList>
            <person name="Chao B."/>
        </authorList>
    </citation>
    <scope>NUCLEOTIDE SEQUENCE</scope>
    <source>
        <strain evidence="1">CB-2022</strain>
    </source>
</reference>
<gene>
    <name evidence="1" type="ORF">L3Q82_003504</name>
</gene>
<protein>
    <submittedName>
        <fullName evidence="1">Uncharacterized protein</fullName>
    </submittedName>
</protein>
<evidence type="ECO:0000313" key="1">
    <source>
        <dbReference type="EMBL" id="KAI3356850.1"/>
    </source>
</evidence>
<organism evidence="1 2">
    <name type="scientific">Scortum barcoo</name>
    <name type="common">barcoo grunter</name>
    <dbReference type="NCBI Taxonomy" id="214431"/>
    <lineage>
        <taxon>Eukaryota</taxon>
        <taxon>Metazoa</taxon>
        <taxon>Chordata</taxon>
        <taxon>Craniata</taxon>
        <taxon>Vertebrata</taxon>
        <taxon>Euteleostomi</taxon>
        <taxon>Actinopterygii</taxon>
        <taxon>Neopterygii</taxon>
        <taxon>Teleostei</taxon>
        <taxon>Neoteleostei</taxon>
        <taxon>Acanthomorphata</taxon>
        <taxon>Eupercaria</taxon>
        <taxon>Centrarchiformes</taxon>
        <taxon>Terapontoidei</taxon>
        <taxon>Terapontidae</taxon>
        <taxon>Scortum</taxon>
    </lineage>
</organism>
<name>A0ACB8VN73_9TELE</name>
<dbReference type="EMBL" id="CM041549">
    <property type="protein sequence ID" value="KAI3356850.1"/>
    <property type="molecule type" value="Genomic_DNA"/>
</dbReference>
<accession>A0ACB8VN73</accession>
<comment type="caution">
    <text evidence="1">The sequence shown here is derived from an EMBL/GenBank/DDBJ whole genome shotgun (WGS) entry which is preliminary data.</text>
</comment>
<sequence length="1412" mass="158722">MLTESVQSAGPSEDSEILLDDSDSGSVLSDDSVLPEYEGEQKDTEPANTLYEASARNDPTSLRRILERGVTKEEAMDLDINGRNGLMLAVSKGFIDIVTLLHVCPLIDINHQDNDGNTALMIAAQAGFITILNYILNYYSGVDTEVRDPRGFTALIKAGLQGREECVSALLMHGADMNAMDLVQGRGLKDWVLRTGRFETLNRLRRLQTRPVAAQFCETYVPEWPELKELVAKTTATKTASQKLRQRLKDSLSFNFPHDPQDNGVLDHMVRMTTSIHSPLVATACRPLCPSSPPEIGKRRFAVPELLEKHSSKELEESTVSHNKGSITSPSPTAVSATSVSLTSCCQERRESMPSGGMRSFIPRSMAHRNSIFPSGCIPKIEVTKSGEPTPKKEKKKKRQKGYLEPPLWNLYFKYIWLDASELKEDIRSFVLAEMGSSALLSVVLVSALLWISAIYADSEDDGQLLCVCENDKGTCTNGTCRGDICFYTWVRGFEERGCFSAANYREQCLTSFEGFFVHCCKKHQCNAFTTPPPNINGEPTTTPPEFNRPELWITVSLLLLFVTASVCGLVLFLRFRHTHCRQKHANDPDVTMIKVPNGDDPTYGDIFDEFCTSGSGTGLPYLVQRTMARQISLVECVGKGRYGEVWRGTWMGESVAVKIFSSRDEQSWFRETEIYNTVQLRHDNILGFIASDMTSKNSSTQLWLVTHFHELGSLYDFLQYSSLDPESCLRMCLSVACGLVHLHTEIVSSQEKPAIAHRDLKSRNILVKRNGQCCIADLGLAVIHSQSHDYLDVGNNPRVGTKRYMAPEVLDETIRTDVFESYKQTDIWALGLVFWEITRRTNVNGIVEEYRPPFFDLVPSDPSFEEMKKVVCVDQQRPNPDGHCEDYEGVLVPEPISPPDSPAALRCNCTNCEKTSYECETDGACMASTYYIDGKEQHVRICINKDNLVPPGQPFYCLSAEGLLNTHCCYEDYCNSIDLKVPVPTKEGDWSGPGSSWGPVELVAVIAGPVFLLCVLLMVGVFLFQYHQRAYSHRQRLEVEDPSCDHLYLAKDKTLQDLIYDMSTSGSGSGLPLFVQRTVARTIVLQEIIGKGRFGEVWRGKWRGGDVAVKIFSSREERSWFREAEIYQTIMLRHENILGFIAADNKDNGTWTQLWLVSDYHEHGSLFDYLNRYSVTIEGMIKLALSAASGLAHLHMEILGTQGKPGIAHRDLKSKNILVKKNGMCAIADLGLAVRHESITDTIDIAPNQRVGTKRYMAPEVLDETINMKHFDSFKCADIYALGLVYWEIARRCNTGGIHEEYQLPYYDLVPSDPSIEEMRKVVCDQKLRPNVPNWWQSYESLRVMGKIMRECWYANGAARLTALRIKKTLSQLSVEEDVKMRPAFFHIFQNSLCTGYVGFKGFGAGVFWHQ</sequence>